<evidence type="ECO:0000259" key="1">
    <source>
        <dbReference type="Pfam" id="PF07693"/>
    </source>
</evidence>
<dbReference type="InterPro" id="IPR011646">
    <property type="entry name" value="KAP_P-loop"/>
</dbReference>
<protein>
    <recommendedName>
        <fullName evidence="1">KAP NTPase domain-containing protein</fullName>
    </recommendedName>
</protein>
<dbReference type="AlphaFoldDB" id="X1GG05"/>
<feature type="domain" description="KAP NTPase" evidence="1">
    <location>
        <begin position="80"/>
        <end position="232"/>
    </location>
</feature>
<organism evidence="2">
    <name type="scientific">marine sediment metagenome</name>
    <dbReference type="NCBI Taxonomy" id="412755"/>
    <lineage>
        <taxon>unclassified sequences</taxon>
        <taxon>metagenomes</taxon>
        <taxon>ecological metagenomes</taxon>
    </lineage>
</organism>
<sequence>RRFKELSLNNIGLNRNINPIFFADASQSNSSSVFIPSIYDIRYLSSNNFAFFASFVIWVMQNATNFLSTQKIITHIGKFQDPSQFECEFGRIICNLKNERVLIIFDNIDRVSPQEAINVLRTIKTFLEPKDIKIQHKKVIFLIPCDSDHIKKHINLFYYKNNNERESEEFLKKFFNCTLNIPDFITSEIEDFTKKSLEYTKIQDLNDEKIEWIITRGYRENPRQIKQFINILIANYLLTKEREGDGKDFPKDFLSNYLPQLAKYLILIQKFPKEMNILKKNYVFNLEEANFNELFNDEIK</sequence>
<dbReference type="InterPro" id="IPR027417">
    <property type="entry name" value="P-loop_NTPase"/>
</dbReference>
<feature type="non-terminal residue" evidence="2">
    <location>
        <position position="1"/>
    </location>
</feature>
<name>X1GG05_9ZZZZ</name>
<comment type="caution">
    <text evidence="2">The sequence shown here is derived from an EMBL/GenBank/DDBJ whole genome shotgun (WGS) entry which is preliminary data.</text>
</comment>
<reference evidence="2" key="1">
    <citation type="journal article" date="2014" name="Front. Microbiol.">
        <title>High frequency of phylogenetically diverse reductive dehalogenase-homologous genes in deep subseafloor sedimentary metagenomes.</title>
        <authorList>
            <person name="Kawai M."/>
            <person name="Futagami T."/>
            <person name="Toyoda A."/>
            <person name="Takaki Y."/>
            <person name="Nishi S."/>
            <person name="Hori S."/>
            <person name="Arai W."/>
            <person name="Tsubouchi T."/>
            <person name="Morono Y."/>
            <person name="Uchiyama I."/>
            <person name="Ito T."/>
            <person name="Fujiyama A."/>
            <person name="Inagaki F."/>
            <person name="Takami H."/>
        </authorList>
    </citation>
    <scope>NUCLEOTIDE SEQUENCE</scope>
    <source>
        <strain evidence="2">Expedition CK06-06</strain>
    </source>
</reference>
<evidence type="ECO:0000313" key="2">
    <source>
        <dbReference type="EMBL" id="GAH56147.1"/>
    </source>
</evidence>
<feature type="non-terminal residue" evidence="2">
    <location>
        <position position="300"/>
    </location>
</feature>
<proteinExistence type="predicted"/>
<gene>
    <name evidence="2" type="ORF">S03H2_28362</name>
</gene>
<accession>X1GG05</accession>
<dbReference type="Pfam" id="PF07693">
    <property type="entry name" value="KAP_NTPase"/>
    <property type="match status" value="1"/>
</dbReference>
<dbReference type="SUPFAM" id="SSF52540">
    <property type="entry name" value="P-loop containing nucleoside triphosphate hydrolases"/>
    <property type="match status" value="1"/>
</dbReference>
<dbReference type="EMBL" id="BARU01017084">
    <property type="protein sequence ID" value="GAH56147.1"/>
    <property type="molecule type" value="Genomic_DNA"/>
</dbReference>